<evidence type="ECO:0000313" key="2">
    <source>
        <dbReference type="EMBL" id="QPG07412.1"/>
    </source>
</evidence>
<keyword evidence="1" id="KW-1133">Transmembrane helix</keyword>
<name>A0A7S9E0V2_KLEPN</name>
<keyword evidence="1" id="KW-0812">Transmembrane</keyword>
<dbReference type="AlphaFoldDB" id="A0A7S9E0V2"/>
<feature type="transmembrane region" description="Helical" evidence="1">
    <location>
        <begin position="30"/>
        <end position="46"/>
    </location>
</feature>
<reference evidence="2 3" key="1">
    <citation type="submission" date="2020-11" db="EMBL/GenBank/DDBJ databases">
        <title>Whole Genome sequence of MDR strain of Klebsiella pneumoniae K219 isolated from sputum.</title>
        <authorList>
            <person name="Aditi B.P."/>
            <person name="Mahalakshmi K."/>
            <person name="Naveen Kumar V."/>
        </authorList>
    </citation>
    <scope>NUCLEOTIDE SEQUENCE [LARGE SCALE GENOMIC DNA]</scope>
    <source>
        <strain evidence="2 3">K219</strain>
    </source>
</reference>
<evidence type="ECO:0000256" key="1">
    <source>
        <dbReference type="SAM" id="Phobius"/>
    </source>
</evidence>
<dbReference type="Proteomes" id="UP000594592">
    <property type="component" value="Chromosome"/>
</dbReference>
<dbReference type="EMBL" id="CP064820">
    <property type="protein sequence ID" value="QPG07412.1"/>
    <property type="molecule type" value="Genomic_DNA"/>
</dbReference>
<protein>
    <submittedName>
        <fullName evidence="2">Uncharacterized protein</fullName>
    </submittedName>
</protein>
<sequence length="61" mass="6860">MLRRLCFWALFVVLLFVARRVAGMLMDLVLLVVIVGALAVCWPIRIKEADGLSLFKIKISA</sequence>
<evidence type="ECO:0000313" key="3">
    <source>
        <dbReference type="Proteomes" id="UP000594592"/>
    </source>
</evidence>
<proteinExistence type="predicted"/>
<keyword evidence="1" id="KW-0472">Membrane</keyword>
<gene>
    <name evidence="2" type="ORF">IUJ34_18625</name>
</gene>
<accession>A0A7S9E0V2</accession>
<organism evidence="2 3">
    <name type="scientific">Klebsiella pneumoniae subsp. pneumoniae</name>
    <dbReference type="NCBI Taxonomy" id="72407"/>
    <lineage>
        <taxon>Bacteria</taxon>
        <taxon>Pseudomonadati</taxon>
        <taxon>Pseudomonadota</taxon>
        <taxon>Gammaproteobacteria</taxon>
        <taxon>Enterobacterales</taxon>
        <taxon>Enterobacteriaceae</taxon>
        <taxon>Klebsiella/Raoultella group</taxon>
        <taxon>Klebsiella</taxon>
        <taxon>Klebsiella pneumoniae complex</taxon>
    </lineage>
</organism>